<dbReference type="STRING" id="283909.R7UDX1"/>
<comment type="cofactor">
    <cofactor evidence="1 25">
        <name>heme</name>
        <dbReference type="ChEBI" id="CHEBI:30413"/>
    </cofactor>
</comment>
<keyword evidence="11" id="KW-0809">Transit peptide</keyword>
<dbReference type="OrthoDB" id="3945418at2759"/>
<comment type="similarity">
    <text evidence="4 26">Belongs to the cytochrome P450 family.</text>
</comment>
<evidence type="ECO:0000256" key="8">
    <source>
        <dbReference type="ARBA" id="ARBA00022617"/>
    </source>
</evidence>
<keyword evidence="20" id="KW-0755">Steroidogenesis</keyword>
<proteinExistence type="inferred from homology"/>
<evidence type="ECO:0000256" key="23">
    <source>
        <dbReference type="ARBA" id="ARBA00033274"/>
    </source>
</evidence>
<comment type="pathway">
    <text evidence="3">Lipid metabolism; C21-steroid hormone metabolism.</text>
</comment>
<evidence type="ECO:0000256" key="11">
    <source>
        <dbReference type="ARBA" id="ARBA00022946"/>
    </source>
</evidence>
<comment type="subcellular location">
    <subcellularLocation>
        <location evidence="2">Mitochondrion inner membrane</location>
        <topology evidence="2">Peripheral membrane protein</topology>
    </subcellularLocation>
</comment>
<dbReference type="InterPro" id="IPR002401">
    <property type="entry name" value="Cyt_P450_E_grp-I"/>
</dbReference>
<gene>
    <name evidence="27" type="ORF">CAPTEDRAFT_117101</name>
</gene>
<dbReference type="FunFam" id="1.10.630.10:FF:000006">
    <property type="entry name" value="Cytochrome P450 302a1, mitochondrial"/>
    <property type="match status" value="1"/>
</dbReference>
<dbReference type="GO" id="GO:0008386">
    <property type="term" value="F:cholesterol monooxygenase (side-chain-cleaving) activity"/>
    <property type="evidence" value="ECO:0007669"/>
    <property type="project" value="UniProtKB-EC"/>
</dbReference>
<keyword evidence="15" id="KW-0443">Lipid metabolism</keyword>
<dbReference type="HOGENOM" id="CLU_001570_28_3_1"/>
<keyword evidence="16" id="KW-0496">Mitochondrion</keyword>
<evidence type="ECO:0000256" key="21">
    <source>
        <dbReference type="ARBA" id="ARBA00030343"/>
    </source>
</evidence>
<evidence type="ECO:0000256" key="2">
    <source>
        <dbReference type="ARBA" id="ARBA00004637"/>
    </source>
</evidence>
<evidence type="ECO:0000256" key="9">
    <source>
        <dbReference type="ARBA" id="ARBA00022723"/>
    </source>
</evidence>
<dbReference type="InterPro" id="IPR050479">
    <property type="entry name" value="CYP11_CYP27_families"/>
</dbReference>
<dbReference type="PANTHER" id="PTHR24279">
    <property type="entry name" value="CYTOCHROME P450"/>
    <property type="match status" value="1"/>
</dbReference>
<dbReference type="CDD" id="cd11054">
    <property type="entry name" value="CYP24A1-like"/>
    <property type="match status" value="1"/>
</dbReference>
<keyword evidence="12 26" id="KW-0560">Oxidoreductase</keyword>
<sequence length="448" mass="52219">MKYAHWYTYDAFKKYGSVFHIKFPALNMIWLNDVPAIERLLRLDGKYPARIMVQSWKEWRELNDKELGVLTVNGPTWKRQRRVLDKKMLRPNQVKLYTDNFNLVVTDFVDRLKYLRNKNQDGVIEKIDVELFNWSLEMIGTVLYETRFGGLQDSRSEEMQKFIRAVESIFRTTGTLFMLPRKLNKVFAYSNLKEHDEAWKTIFTTGKKYIDKKVMEIDEKIEKGEEIDGFLANLVLHKDMSRGEIYSSTAELMMAAVDTTSNTMQWVIEMLARNPDIQKKLHQEVSSVVGKDQVLSNSDIQNLPYLKAIIKEVLRMYPVAGTITRILSEETAIQGYLVPADTTVLVGVFQICRDPDIFPEPNVFKPERWLRDDSDVKKRIHNFAWLPFGFGTRMCLGRRVAELELQLLTARLSQMFEIHPADEKPLEVVQIGLLKPDRPVSVKLVDRN</sequence>
<reference evidence="29" key="1">
    <citation type="submission" date="2012-12" db="EMBL/GenBank/DDBJ databases">
        <authorList>
            <person name="Hellsten U."/>
            <person name="Grimwood J."/>
            <person name="Chapman J.A."/>
            <person name="Shapiro H."/>
            <person name="Aerts A."/>
            <person name="Otillar R.P."/>
            <person name="Terry A.Y."/>
            <person name="Boore J.L."/>
            <person name="Simakov O."/>
            <person name="Marletaz F."/>
            <person name="Cho S.-J."/>
            <person name="Edsinger-Gonzales E."/>
            <person name="Havlak P."/>
            <person name="Kuo D.-H."/>
            <person name="Larsson T."/>
            <person name="Lv J."/>
            <person name="Arendt D."/>
            <person name="Savage R."/>
            <person name="Osoegawa K."/>
            <person name="de Jong P."/>
            <person name="Lindberg D.R."/>
            <person name="Seaver E.C."/>
            <person name="Weisblat D.A."/>
            <person name="Putnam N.H."/>
            <person name="Grigoriev I.V."/>
            <person name="Rokhsar D.S."/>
        </authorList>
    </citation>
    <scope>NUCLEOTIDE SEQUENCE</scope>
    <source>
        <strain evidence="29">I ESC-2004</strain>
    </source>
</reference>
<keyword evidence="14 26" id="KW-0503">Monooxygenase</keyword>
<evidence type="ECO:0000256" key="13">
    <source>
        <dbReference type="ARBA" id="ARBA00023004"/>
    </source>
</evidence>
<dbReference type="EMBL" id="KB302448">
    <property type="protein sequence ID" value="ELU04306.1"/>
    <property type="molecule type" value="Genomic_DNA"/>
</dbReference>
<dbReference type="GO" id="GO:0005743">
    <property type="term" value="C:mitochondrial inner membrane"/>
    <property type="evidence" value="ECO:0007669"/>
    <property type="project" value="UniProtKB-SubCell"/>
</dbReference>
<keyword evidence="18" id="KW-1207">Sterol metabolism</keyword>
<dbReference type="PROSITE" id="PS00086">
    <property type="entry name" value="CYTOCHROME_P450"/>
    <property type="match status" value="1"/>
</dbReference>
<evidence type="ECO:0000256" key="7">
    <source>
        <dbReference type="ARBA" id="ARBA00022548"/>
    </source>
</evidence>
<dbReference type="GO" id="GO:0006700">
    <property type="term" value="P:C21-steroid hormone biosynthetic process"/>
    <property type="evidence" value="ECO:0007669"/>
    <property type="project" value="TreeGrafter"/>
</dbReference>
<keyword evidence="17" id="KW-0472">Membrane</keyword>
<evidence type="ECO:0000256" key="4">
    <source>
        <dbReference type="ARBA" id="ARBA00010617"/>
    </source>
</evidence>
<keyword evidence="19" id="KW-0753">Steroid metabolism</keyword>
<keyword evidence="9 25" id="KW-0479">Metal-binding</keyword>
<dbReference type="PRINTS" id="PR00385">
    <property type="entry name" value="P450"/>
</dbReference>
<dbReference type="AlphaFoldDB" id="R7UDX1"/>
<dbReference type="EC" id="1.14.15.6" evidence="5"/>
<dbReference type="GO" id="GO:0034650">
    <property type="term" value="P:cortisol metabolic process"/>
    <property type="evidence" value="ECO:0007669"/>
    <property type="project" value="TreeGrafter"/>
</dbReference>
<evidence type="ECO:0000256" key="6">
    <source>
        <dbReference type="ARBA" id="ARBA00019844"/>
    </source>
</evidence>
<evidence type="ECO:0000256" key="12">
    <source>
        <dbReference type="ARBA" id="ARBA00023002"/>
    </source>
</evidence>
<dbReference type="GO" id="GO:0005506">
    <property type="term" value="F:iron ion binding"/>
    <property type="evidence" value="ECO:0007669"/>
    <property type="project" value="InterPro"/>
</dbReference>
<dbReference type="GO" id="GO:0071375">
    <property type="term" value="P:cellular response to peptide hormone stimulus"/>
    <property type="evidence" value="ECO:0007669"/>
    <property type="project" value="TreeGrafter"/>
</dbReference>
<evidence type="ECO:0000313" key="27">
    <source>
        <dbReference type="EMBL" id="ELU04306.1"/>
    </source>
</evidence>
<keyword evidence="10" id="KW-0999">Mitochondrion inner membrane</keyword>
<reference evidence="27 29" key="2">
    <citation type="journal article" date="2013" name="Nature">
        <title>Insights into bilaterian evolution from three spiralian genomes.</title>
        <authorList>
            <person name="Simakov O."/>
            <person name="Marletaz F."/>
            <person name="Cho S.J."/>
            <person name="Edsinger-Gonzales E."/>
            <person name="Havlak P."/>
            <person name="Hellsten U."/>
            <person name="Kuo D.H."/>
            <person name="Larsson T."/>
            <person name="Lv J."/>
            <person name="Arendt D."/>
            <person name="Savage R."/>
            <person name="Osoegawa K."/>
            <person name="de Jong P."/>
            <person name="Grimwood J."/>
            <person name="Chapman J.A."/>
            <person name="Shapiro H."/>
            <person name="Aerts A."/>
            <person name="Otillar R.P."/>
            <person name="Terry A.Y."/>
            <person name="Boore J.L."/>
            <person name="Grigoriev I.V."/>
            <person name="Lindberg D.R."/>
            <person name="Seaver E.C."/>
            <person name="Weisblat D.A."/>
            <person name="Putnam N.H."/>
            <person name="Rokhsar D.S."/>
        </authorList>
    </citation>
    <scope>NUCLEOTIDE SEQUENCE</scope>
    <source>
        <strain evidence="27 29">I ESC-2004</strain>
    </source>
</reference>
<evidence type="ECO:0000256" key="18">
    <source>
        <dbReference type="ARBA" id="ARBA00023166"/>
    </source>
</evidence>
<dbReference type="SUPFAM" id="SSF48264">
    <property type="entry name" value="Cytochrome P450"/>
    <property type="match status" value="1"/>
</dbReference>
<dbReference type="Gene3D" id="1.10.630.10">
    <property type="entry name" value="Cytochrome P450"/>
    <property type="match status" value="1"/>
</dbReference>
<keyword evidence="13 25" id="KW-0408">Iron</keyword>
<dbReference type="PRINTS" id="PR00463">
    <property type="entry name" value="EP450I"/>
</dbReference>
<reference evidence="28" key="3">
    <citation type="submission" date="2015-06" db="UniProtKB">
        <authorList>
            <consortium name="EnsemblMetazoa"/>
        </authorList>
    </citation>
    <scope>IDENTIFICATION</scope>
</reference>
<dbReference type="PANTHER" id="PTHR24279:SF3">
    <property type="entry name" value="CHOLESTEROL SIDE-CHAIN CLEAVAGE ENZYME, MITOCHONDRIAL"/>
    <property type="match status" value="1"/>
</dbReference>
<feature type="binding site" description="axial binding residue" evidence="25">
    <location>
        <position position="395"/>
    </location>
    <ligand>
        <name>heme</name>
        <dbReference type="ChEBI" id="CHEBI:30413"/>
    </ligand>
    <ligandPart>
        <name>Fe</name>
        <dbReference type="ChEBI" id="CHEBI:18248"/>
    </ligandPart>
</feature>
<name>R7UDX1_CAPTE</name>
<evidence type="ECO:0000256" key="19">
    <source>
        <dbReference type="ARBA" id="ARBA00023221"/>
    </source>
</evidence>
<evidence type="ECO:0000256" key="1">
    <source>
        <dbReference type="ARBA" id="ARBA00001971"/>
    </source>
</evidence>
<evidence type="ECO:0000256" key="22">
    <source>
        <dbReference type="ARBA" id="ARBA00032666"/>
    </source>
</evidence>
<dbReference type="InterPro" id="IPR017972">
    <property type="entry name" value="Cyt_P450_CS"/>
</dbReference>
<evidence type="ECO:0000256" key="20">
    <source>
        <dbReference type="ARBA" id="ARBA00023250"/>
    </source>
</evidence>
<accession>R7UDX1</accession>
<dbReference type="InterPro" id="IPR001128">
    <property type="entry name" value="Cyt_P450"/>
</dbReference>
<evidence type="ECO:0000256" key="17">
    <source>
        <dbReference type="ARBA" id="ARBA00023136"/>
    </source>
</evidence>
<dbReference type="InterPro" id="IPR036396">
    <property type="entry name" value="Cyt_P450_sf"/>
</dbReference>
<evidence type="ECO:0000256" key="16">
    <source>
        <dbReference type="ARBA" id="ARBA00023128"/>
    </source>
</evidence>
<evidence type="ECO:0000256" key="15">
    <source>
        <dbReference type="ARBA" id="ARBA00023098"/>
    </source>
</evidence>
<dbReference type="Pfam" id="PF00067">
    <property type="entry name" value="p450"/>
    <property type="match status" value="1"/>
</dbReference>
<dbReference type="GO" id="GO:0020037">
    <property type="term" value="F:heme binding"/>
    <property type="evidence" value="ECO:0007669"/>
    <property type="project" value="InterPro"/>
</dbReference>
<protein>
    <recommendedName>
        <fullName evidence="6">Cholesterol side-chain cleavage enzyme, mitochondrial</fullName>
        <ecNumber evidence="5">1.14.15.6</ecNumber>
    </recommendedName>
    <alternativeName>
        <fullName evidence="21">CYPXIA1</fullName>
    </alternativeName>
    <alternativeName>
        <fullName evidence="23">Cholesterol desmolase</fullName>
    </alternativeName>
    <alternativeName>
        <fullName evidence="22">Cytochrome P450 11A1</fullName>
    </alternativeName>
    <alternativeName>
        <fullName evidence="24">Cytochrome P450(scc)</fullName>
    </alternativeName>
</protein>
<keyword evidence="8 25" id="KW-0349">Heme</keyword>
<dbReference type="OMA" id="NIDMELF"/>
<dbReference type="EMBL" id="AMQN01008211">
    <property type="status" value="NOT_ANNOTATED_CDS"/>
    <property type="molecule type" value="Genomic_DNA"/>
</dbReference>
<evidence type="ECO:0000256" key="25">
    <source>
        <dbReference type="PIRSR" id="PIRSR602401-1"/>
    </source>
</evidence>
<evidence type="ECO:0000256" key="14">
    <source>
        <dbReference type="ARBA" id="ARBA00023033"/>
    </source>
</evidence>
<keyword evidence="7" id="KW-0153">Cholesterol metabolism</keyword>
<evidence type="ECO:0000256" key="24">
    <source>
        <dbReference type="ARBA" id="ARBA00033394"/>
    </source>
</evidence>
<dbReference type="Proteomes" id="UP000014760">
    <property type="component" value="Unassembled WGS sequence"/>
</dbReference>
<dbReference type="GO" id="GO:0008203">
    <property type="term" value="P:cholesterol metabolic process"/>
    <property type="evidence" value="ECO:0007669"/>
    <property type="project" value="UniProtKB-KW"/>
</dbReference>
<evidence type="ECO:0000256" key="3">
    <source>
        <dbReference type="ARBA" id="ARBA00005108"/>
    </source>
</evidence>
<organism evidence="27">
    <name type="scientific">Capitella teleta</name>
    <name type="common">Polychaete worm</name>
    <dbReference type="NCBI Taxonomy" id="283909"/>
    <lineage>
        <taxon>Eukaryota</taxon>
        <taxon>Metazoa</taxon>
        <taxon>Spiralia</taxon>
        <taxon>Lophotrochozoa</taxon>
        <taxon>Annelida</taxon>
        <taxon>Polychaeta</taxon>
        <taxon>Sedentaria</taxon>
        <taxon>Scolecida</taxon>
        <taxon>Capitellidae</taxon>
        <taxon>Capitella</taxon>
    </lineage>
</organism>
<evidence type="ECO:0000313" key="28">
    <source>
        <dbReference type="EnsemblMetazoa" id="CapteP117101"/>
    </source>
</evidence>
<evidence type="ECO:0000256" key="26">
    <source>
        <dbReference type="RuleBase" id="RU000461"/>
    </source>
</evidence>
<dbReference type="GO" id="GO:0006704">
    <property type="term" value="P:glucocorticoid biosynthetic process"/>
    <property type="evidence" value="ECO:0007669"/>
    <property type="project" value="TreeGrafter"/>
</dbReference>
<dbReference type="EnsemblMetazoa" id="CapteT117101">
    <property type="protein sequence ID" value="CapteP117101"/>
    <property type="gene ID" value="CapteG117101"/>
</dbReference>
<evidence type="ECO:0000313" key="29">
    <source>
        <dbReference type="Proteomes" id="UP000014760"/>
    </source>
</evidence>
<keyword evidence="29" id="KW-1185">Reference proteome</keyword>
<evidence type="ECO:0000256" key="10">
    <source>
        <dbReference type="ARBA" id="ARBA00022792"/>
    </source>
</evidence>
<evidence type="ECO:0000256" key="5">
    <source>
        <dbReference type="ARBA" id="ARBA00012764"/>
    </source>
</evidence>